<keyword evidence="4" id="KW-1133">Transmembrane helix</keyword>
<dbReference type="PANTHER" id="PTHR46854">
    <property type="entry name" value="5'-ADENYLYLSULFATE REDUCTASE-LIKE 4-RELATED"/>
    <property type="match status" value="1"/>
</dbReference>
<evidence type="ECO:0000256" key="1">
    <source>
        <dbReference type="ARBA" id="ARBA00004167"/>
    </source>
</evidence>
<gene>
    <name evidence="9" type="ORF">LIER_03508</name>
</gene>
<evidence type="ECO:0000256" key="4">
    <source>
        <dbReference type="ARBA" id="ARBA00022989"/>
    </source>
</evidence>
<dbReference type="GO" id="GO:0016020">
    <property type="term" value="C:membrane"/>
    <property type="evidence" value="ECO:0007669"/>
    <property type="project" value="UniProtKB-SubCell"/>
</dbReference>
<dbReference type="Proteomes" id="UP001454036">
    <property type="component" value="Unassembled WGS sequence"/>
</dbReference>
<dbReference type="InterPro" id="IPR013766">
    <property type="entry name" value="Thioredoxin_domain"/>
</dbReference>
<organism evidence="9 10">
    <name type="scientific">Lithospermum erythrorhizon</name>
    <name type="common">Purple gromwell</name>
    <name type="synonym">Lithospermum officinale var. erythrorhizon</name>
    <dbReference type="NCBI Taxonomy" id="34254"/>
    <lineage>
        <taxon>Eukaryota</taxon>
        <taxon>Viridiplantae</taxon>
        <taxon>Streptophyta</taxon>
        <taxon>Embryophyta</taxon>
        <taxon>Tracheophyta</taxon>
        <taxon>Spermatophyta</taxon>
        <taxon>Magnoliopsida</taxon>
        <taxon>eudicotyledons</taxon>
        <taxon>Gunneridae</taxon>
        <taxon>Pentapetalae</taxon>
        <taxon>asterids</taxon>
        <taxon>lamiids</taxon>
        <taxon>Boraginales</taxon>
        <taxon>Boraginaceae</taxon>
        <taxon>Boraginoideae</taxon>
        <taxon>Lithospermeae</taxon>
        <taxon>Lithospermum</taxon>
    </lineage>
</organism>
<reference evidence="9 10" key="1">
    <citation type="submission" date="2024-01" db="EMBL/GenBank/DDBJ databases">
        <title>The complete chloroplast genome sequence of Lithospermum erythrorhizon: insights into the phylogenetic relationship among Boraginaceae species and the maternal lineages of purple gromwells.</title>
        <authorList>
            <person name="Okada T."/>
            <person name="Watanabe K."/>
        </authorList>
    </citation>
    <scope>NUCLEOTIDE SEQUENCE [LARGE SCALE GENOMIC DNA]</scope>
</reference>
<dbReference type="Pfam" id="PF00085">
    <property type="entry name" value="Thioredoxin"/>
    <property type="match status" value="1"/>
</dbReference>
<dbReference type="InterPro" id="IPR036249">
    <property type="entry name" value="Thioredoxin-like_sf"/>
</dbReference>
<evidence type="ECO:0000259" key="8">
    <source>
        <dbReference type="PROSITE" id="PS51352"/>
    </source>
</evidence>
<dbReference type="CDD" id="cd02999">
    <property type="entry name" value="PDI_a_ERp44_like"/>
    <property type="match status" value="1"/>
</dbReference>
<sequence length="332" mass="37568">MEICRIWVIYLAFLMIFGRPPSTTTAATTSTTGNNHLQPPYSVCKMRSVKEYIMGSLDTICPLTEIDSWFLSGVTEGGEDSLQKALNMVHKTTHDYVAILFYASWCPFSRTFRPTFPTLASFYPSIPHFAIEESSVRPSILSKYGVRGFPTLVLLNSTMRVRYSGSRTLDSLTTFYGKITGMKNAPISRKCLEKSVCLSDNSEHGINELGSCPFSWIRSPENLLRQETYLALATAFVLLRLMHIIFPALRKLFHFPARRYMNIRFRSFWDHLLGFLNRAVQLINSLKEPCKRNNLQEGAMNANAWASKSLATVLFEDASTSRTVPVRDINGS</sequence>
<feature type="chain" id="PRO_5043573501" evidence="7">
    <location>
        <begin position="27"/>
        <end position="332"/>
    </location>
</feature>
<comment type="caution">
    <text evidence="9">The sequence shown here is derived from an EMBL/GenBank/DDBJ whole genome shotgun (WGS) entry which is preliminary data.</text>
</comment>
<evidence type="ECO:0000256" key="6">
    <source>
        <dbReference type="ARBA" id="ARBA00023180"/>
    </source>
</evidence>
<evidence type="ECO:0000313" key="9">
    <source>
        <dbReference type="EMBL" id="GAA0142663.1"/>
    </source>
</evidence>
<dbReference type="PROSITE" id="PS51352">
    <property type="entry name" value="THIOREDOXIN_2"/>
    <property type="match status" value="1"/>
</dbReference>
<keyword evidence="5" id="KW-0472">Membrane</keyword>
<feature type="signal peptide" evidence="7">
    <location>
        <begin position="1"/>
        <end position="26"/>
    </location>
</feature>
<dbReference type="AlphaFoldDB" id="A0AAV3NUQ2"/>
<keyword evidence="3 7" id="KW-0732">Signal</keyword>
<proteinExistence type="predicted"/>
<evidence type="ECO:0000256" key="7">
    <source>
        <dbReference type="SAM" id="SignalP"/>
    </source>
</evidence>
<comment type="subcellular location">
    <subcellularLocation>
        <location evidence="1">Membrane</location>
        <topology evidence="1">Single-pass membrane protein</topology>
    </subcellularLocation>
</comment>
<name>A0AAV3NUQ2_LITER</name>
<evidence type="ECO:0000313" key="10">
    <source>
        <dbReference type="Proteomes" id="UP001454036"/>
    </source>
</evidence>
<evidence type="ECO:0000256" key="2">
    <source>
        <dbReference type="ARBA" id="ARBA00022692"/>
    </source>
</evidence>
<evidence type="ECO:0000256" key="5">
    <source>
        <dbReference type="ARBA" id="ARBA00023136"/>
    </source>
</evidence>
<dbReference type="EMBL" id="BAABME010000422">
    <property type="protein sequence ID" value="GAA0142663.1"/>
    <property type="molecule type" value="Genomic_DNA"/>
</dbReference>
<keyword evidence="10" id="KW-1185">Reference proteome</keyword>
<dbReference type="InterPro" id="IPR044606">
    <property type="entry name" value="APRL4/6"/>
</dbReference>
<protein>
    <submittedName>
        <fullName evidence="9">Reductase</fullName>
    </submittedName>
</protein>
<keyword evidence="6" id="KW-0325">Glycoprotein</keyword>
<keyword evidence="2" id="KW-0812">Transmembrane</keyword>
<dbReference type="PANTHER" id="PTHR46854:SF1">
    <property type="entry name" value="5'-ADENYLYLSULFATE REDUCTASE-LIKE 4-RELATED"/>
    <property type="match status" value="1"/>
</dbReference>
<evidence type="ECO:0000256" key="3">
    <source>
        <dbReference type="ARBA" id="ARBA00022729"/>
    </source>
</evidence>
<feature type="domain" description="Thioredoxin" evidence="8">
    <location>
        <begin position="15"/>
        <end position="181"/>
    </location>
</feature>
<accession>A0AAV3NUQ2</accession>
<dbReference type="Gene3D" id="3.40.30.10">
    <property type="entry name" value="Glutaredoxin"/>
    <property type="match status" value="1"/>
</dbReference>
<dbReference type="SUPFAM" id="SSF52833">
    <property type="entry name" value="Thioredoxin-like"/>
    <property type="match status" value="1"/>
</dbReference>